<dbReference type="PRINTS" id="PR00364">
    <property type="entry name" value="DISEASERSIST"/>
</dbReference>
<dbReference type="SMART" id="SM01043">
    <property type="entry name" value="BTAD"/>
    <property type="match status" value="1"/>
</dbReference>
<proteinExistence type="inferred from homology"/>
<dbReference type="InterPro" id="IPR011990">
    <property type="entry name" value="TPR-like_helical_dom_sf"/>
</dbReference>
<organism evidence="8 9">
    <name type="scientific">Asanoa siamensis</name>
    <dbReference type="NCBI Taxonomy" id="926357"/>
    <lineage>
        <taxon>Bacteria</taxon>
        <taxon>Bacillati</taxon>
        <taxon>Actinomycetota</taxon>
        <taxon>Actinomycetes</taxon>
        <taxon>Micromonosporales</taxon>
        <taxon>Micromonosporaceae</taxon>
        <taxon>Asanoa</taxon>
    </lineage>
</organism>
<dbReference type="Gene3D" id="1.10.10.10">
    <property type="entry name" value="Winged helix-like DNA-binding domain superfamily/Winged helix DNA-binding domain"/>
    <property type="match status" value="1"/>
</dbReference>
<name>A0ABQ4D2I5_9ACTN</name>
<dbReference type="Gene3D" id="3.40.50.300">
    <property type="entry name" value="P-loop containing nucleotide triphosphate hydrolases"/>
    <property type="match status" value="1"/>
</dbReference>
<feature type="region of interest" description="Disordered" evidence="6">
    <location>
        <begin position="252"/>
        <end position="281"/>
    </location>
</feature>
<sequence length="631" mass="67498">MSDLEIKFSLLGPIYLGPAAQAMSPGSPQQQALLVVLLLRVGQPVAVSDLVTAIWDDDPPKAAIGTLRTYVSRLRQLLREAEIDADIDTVGGGYALRTAPNSIDTVVFRSLAERARGHMRADEPAAAFAALTQALSLWKGPPLGGVPGRYAEEQRTRLAESRLAAEEMRHAAALASDAEDPADLVSELTTLAQAHPLREGPHALLMRALYRAGRQVEALEVYHGIRGRLNDELGLDPGHALGELQRRILSADPSLHPTGGAAGPATDTETPRTPDTAAVPGPSLLPADLHDFTGREAELDEIVGALVGGPRTVGVLGVGGIGRTATAVRAAHRMAYAFPGGRFYADMARISDPSDLGDLLASWLRALEVTASELPAGNFARAALLQRVAADRRMLVVLDNVDDHAEISWLREALPGCSILVTAQRRQAYITTTTWVTLGGLLIDDGVLLLERLAGPERVRAEPEAARRLVTIASGWPLPLRLLGCRLAARPRWGIAAIGDELQRELSNLTGVVHDECVLAESPILRVYRQLPDVQASALRMAATRAGEEFSTEEVAALLDVEPAIAWSALDALVDLHLLFDADTPHRFGMNPIVRAFGRRQAHLLSAQEHSKAPGEVLAPMAALGAQRLAS</sequence>
<dbReference type="PANTHER" id="PTHR35807:SF1">
    <property type="entry name" value="TRANSCRIPTIONAL REGULATOR REDD"/>
    <property type="match status" value="1"/>
</dbReference>
<dbReference type="InterPro" id="IPR001867">
    <property type="entry name" value="OmpR/PhoB-type_DNA-bd"/>
</dbReference>
<dbReference type="PANTHER" id="PTHR35807">
    <property type="entry name" value="TRANSCRIPTIONAL REGULATOR REDD-RELATED"/>
    <property type="match status" value="1"/>
</dbReference>
<protein>
    <recommendedName>
        <fullName evidence="7">OmpR/PhoB-type domain-containing protein</fullName>
    </recommendedName>
</protein>
<dbReference type="SUPFAM" id="SSF46894">
    <property type="entry name" value="C-terminal effector domain of the bipartite response regulators"/>
    <property type="match status" value="1"/>
</dbReference>
<keyword evidence="3 5" id="KW-0238">DNA-binding</keyword>
<dbReference type="SUPFAM" id="SSF52540">
    <property type="entry name" value="P-loop containing nucleoside triphosphate hydrolases"/>
    <property type="match status" value="1"/>
</dbReference>
<keyword evidence="2" id="KW-0805">Transcription regulation</keyword>
<dbReference type="InterPro" id="IPR051677">
    <property type="entry name" value="AfsR-DnrI-RedD_regulator"/>
</dbReference>
<dbReference type="SMART" id="SM00862">
    <property type="entry name" value="Trans_reg_C"/>
    <property type="match status" value="1"/>
</dbReference>
<feature type="domain" description="OmpR/PhoB-type" evidence="7">
    <location>
        <begin position="1"/>
        <end position="98"/>
    </location>
</feature>
<dbReference type="InterPro" id="IPR005158">
    <property type="entry name" value="BTAD"/>
</dbReference>
<evidence type="ECO:0000256" key="4">
    <source>
        <dbReference type="ARBA" id="ARBA00023163"/>
    </source>
</evidence>
<dbReference type="InterPro" id="IPR027417">
    <property type="entry name" value="P-loop_NTPase"/>
</dbReference>
<reference evidence="8 9" key="1">
    <citation type="submission" date="2021-01" db="EMBL/GenBank/DDBJ databases">
        <title>Whole genome shotgun sequence of Asanoa siamensis NBRC 107932.</title>
        <authorList>
            <person name="Komaki H."/>
            <person name="Tamura T."/>
        </authorList>
    </citation>
    <scope>NUCLEOTIDE SEQUENCE [LARGE SCALE GENOMIC DNA]</scope>
    <source>
        <strain evidence="8 9">NBRC 107932</strain>
    </source>
</reference>
<dbReference type="Gene3D" id="1.25.40.10">
    <property type="entry name" value="Tetratricopeptide repeat domain"/>
    <property type="match status" value="1"/>
</dbReference>
<evidence type="ECO:0000256" key="6">
    <source>
        <dbReference type="SAM" id="MobiDB-lite"/>
    </source>
</evidence>
<comment type="caution">
    <text evidence="8">The sequence shown here is derived from an EMBL/GenBank/DDBJ whole genome shotgun (WGS) entry which is preliminary data.</text>
</comment>
<dbReference type="PROSITE" id="PS51755">
    <property type="entry name" value="OMPR_PHOB"/>
    <property type="match status" value="1"/>
</dbReference>
<evidence type="ECO:0000256" key="5">
    <source>
        <dbReference type="PROSITE-ProRule" id="PRU01091"/>
    </source>
</evidence>
<dbReference type="Proteomes" id="UP000604117">
    <property type="component" value="Unassembled WGS sequence"/>
</dbReference>
<dbReference type="Pfam" id="PF00931">
    <property type="entry name" value="NB-ARC"/>
    <property type="match status" value="1"/>
</dbReference>
<dbReference type="SUPFAM" id="SSF48452">
    <property type="entry name" value="TPR-like"/>
    <property type="match status" value="1"/>
</dbReference>
<evidence type="ECO:0000256" key="3">
    <source>
        <dbReference type="ARBA" id="ARBA00023125"/>
    </source>
</evidence>
<dbReference type="RefSeq" id="WP_203718577.1">
    <property type="nucleotide sequence ID" value="NZ_BONE01000101.1"/>
</dbReference>
<keyword evidence="9" id="KW-1185">Reference proteome</keyword>
<evidence type="ECO:0000313" key="9">
    <source>
        <dbReference type="Proteomes" id="UP000604117"/>
    </source>
</evidence>
<evidence type="ECO:0000256" key="2">
    <source>
        <dbReference type="ARBA" id="ARBA00023015"/>
    </source>
</evidence>
<evidence type="ECO:0000256" key="1">
    <source>
        <dbReference type="ARBA" id="ARBA00005820"/>
    </source>
</evidence>
<accession>A0ABQ4D2I5</accession>
<keyword evidence="4" id="KW-0804">Transcription</keyword>
<dbReference type="CDD" id="cd15831">
    <property type="entry name" value="BTAD"/>
    <property type="match status" value="1"/>
</dbReference>
<evidence type="ECO:0000313" key="8">
    <source>
        <dbReference type="EMBL" id="GIF77721.1"/>
    </source>
</evidence>
<evidence type="ECO:0000259" key="7">
    <source>
        <dbReference type="PROSITE" id="PS51755"/>
    </source>
</evidence>
<dbReference type="InterPro" id="IPR036388">
    <property type="entry name" value="WH-like_DNA-bd_sf"/>
</dbReference>
<dbReference type="EMBL" id="BONE01000101">
    <property type="protein sequence ID" value="GIF77721.1"/>
    <property type="molecule type" value="Genomic_DNA"/>
</dbReference>
<dbReference type="InterPro" id="IPR016032">
    <property type="entry name" value="Sig_transdc_resp-reg_C-effctor"/>
</dbReference>
<dbReference type="Pfam" id="PF03704">
    <property type="entry name" value="BTAD"/>
    <property type="match status" value="1"/>
</dbReference>
<comment type="similarity">
    <text evidence="1">Belongs to the AfsR/DnrI/RedD regulatory family.</text>
</comment>
<dbReference type="InterPro" id="IPR002182">
    <property type="entry name" value="NB-ARC"/>
</dbReference>
<gene>
    <name evidence="8" type="ORF">Asi02nite_72390</name>
</gene>
<feature type="DNA-binding region" description="OmpR/PhoB-type" evidence="5">
    <location>
        <begin position="1"/>
        <end position="98"/>
    </location>
</feature>
<dbReference type="Pfam" id="PF00486">
    <property type="entry name" value="Trans_reg_C"/>
    <property type="match status" value="1"/>
</dbReference>